<dbReference type="EMBL" id="CP039865">
    <property type="protein sequence ID" value="QCK84670.1"/>
    <property type="molecule type" value="Genomic_DNA"/>
</dbReference>
<evidence type="ECO:0000313" key="9">
    <source>
        <dbReference type="EMBL" id="QCK84670.1"/>
    </source>
</evidence>
<name>A0A4D7Q957_9HYPH</name>
<dbReference type="GO" id="GO:0005886">
    <property type="term" value="C:plasma membrane"/>
    <property type="evidence" value="ECO:0007669"/>
    <property type="project" value="UniProtKB-SubCell"/>
</dbReference>
<evidence type="ECO:0000313" key="10">
    <source>
        <dbReference type="Proteomes" id="UP000298588"/>
    </source>
</evidence>
<comment type="similarity">
    <text evidence="2">Belongs to the AzlC family.</text>
</comment>
<dbReference type="PANTHER" id="PTHR34979:SF1">
    <property type="entry name" value="INNER MEMBRANE PROTEIN YGAZ"/>
    <property type="match status" value="1"/>
</dbReference>
<evidence type="ECO:0000256" key="4">
    <source>
        <dbReference type="ARBA" id="ARBA00022475"/>
    </source>
</evidence>
<feature type="transmembrane region" description="Helical" evidence="8">
    <location>
        <begin position="166"/>
        <end position="184"/>
    </location>
</feature>
<dbReference type="KEGG" id="paqt:E8L99_02160"/>
<comment type="subcellular location">
    <subcellularLocation>
        <location evidence="1">Cell membrane</location>
        <topology evidence="1">Multi-pass membrane protein</topology>
    </subcellularLocation>
</comment>
<evidence type="ECO:0000256" key="1">
    <source>
        <dbReference type="ARBA" id="ARBA00004651"/>
    </source>
</evidence>
<evidence type="ECO:0000256" key="3">
    <source>
        <dbReference type="ARBA" id="ARBA00022448"/>
    </source>
</evidence>
<accession>A0A4D7Q957</accession>
<dbReference type="GO" id="GO:1903785">
    <property type="term" value="P:L-valine transmembrane transport"/>
    <property type="evidence" value="ECO:0007669"/>
    <property type="project" value="TreeGrafter"/>
</dbReference>
<proteinExistence type="inferred from homology"/>
<keyword evidence="5 8" id="KW-0812">Transmembrane</keyword>
<dbReference type="Proteomes" id="UP000298588">
    <property type="component" value="Chromosome"/>
</dbReference>
<organism evidence="9 10">
    <name type="scientific">Phreatobacter aquaticus</name>
    <dbReference type="NCBI Taxonomy" id="2570229"/>
    <lineage>
        <taxon>Bacteria</taxon>
        <taxon>Pseudomonadati</taxon>
        <taxon>Pseudomonadota</taxon>
        <taxon>Alphaproteobacteria</taxon>
        <taxon>Hyphomicrobiales</taxon>
        <taxon>Phreatobacteraceae</taxon>
        <taxon>Phreatobacter</taxon>
    </lineage>
</organism>
<keyword evidence="4" id="KW-1003">Cell membrane</keyword>
<evidence type="ECO:0000256" key="5">
    <source>
        <dbReference type="ARBA" id="ARBA00022692"/>
    </source>
</evidence>
<reference evidence="9 10" key="1">
    <citation type="submission" date="2019-04" db="EMBL/GenBank/DDBJ databases">
        <title>Phreatobacter aquaticus sp. nov.</title>
        <authorList>
            <person name="Choi A."/>
            <person name="Baek K."/>
        </authorList>
    </citation>
    <scope>NUCLEOTIDE SEQUENCE [LARGE SCALE GENOMIC DNA]</scope>
    <source>
        <strain evidence="9 10">NMCR1094</strain>
    </source>
</reference>
<feature type="transmembrane region" description="Helical" evidence="8">
    <location>
        <begin position="70"/>
        <end position="89"/>
    </location>
</feature>
<feature type="transmembrane region" description="Helical" evidence="8">
    <location>
        <begin position="20"/>
        <end position="38"/>
    </location>
</feature>
<dbReference type="Pfam" id="PF03591">
    <property type="entry name" value="AzlC"/>
    <property type="match status" value="1"/>
</dbReference>
<feature type="transmembrane region" description="Helical" evidence="8">
    <location>
        <begin position="211"/>
        <end position="228"/>
    </location>
</feature>
<sequence length="234" mass="24243">MTSSPPSPAAEFREGIVELAPAMIAAAPIALLYGAIATTKGLSPLEVALSSALIFAGGAQLAAIELWTQPVPIAALVLSTFLINARYILMSASLAPKVAHLPLAGRLLGFHVLADENWALAERRAALKPISAAYFFGMGAVFWANWIIASYLGTVLGPLLGDPRRFGADFAFTAIFIGLVAGFVTEARAALVVVVSAGVATLAFLAFGSPWHVLAGALAGMAIAFLTHRDEATA</sequence>
<dbReference type="PANTHER" id="PTHR34979">
    <property type="entry name" value="INNER MEMBRANE PROTEIN YGAZ"/>
    <property type="match status" value="1"/>
</dbReference>
<evidence type="ECO:0000256" key="7">
    <source>
        <dbReference type="ARBA" id="ARBA00023136"/>
    </source>
</evidence>
<dbReference type="RefSeq" id="WP_137098004.1">
    <property type="nucleotide sequence ID" value="NZ_CP039865.1"/>
</dbReference>
<protein>
    <submittedName>
        <fullName evidence="9">AzlC family ABC transporter permease</fullName>
    </submittedName>
</protein>
<feature type="transmembrane region" description="Helical" evidence="8">
    <location>
        <begin position="132"/>
        <end position="154"/>
    </location>
</feature>
<dbReference type="OrthoDB" id="9803444at2"/>
<gene>
    <name evidence="9" type="ORF">E8L99_02160</name>
</gene>
<keyword evidence="10" id="KW-1185">Reference proteome</keyword>
<keyword evidence="6 8" id="KW-1133">Transmembrane helix</keyword>
<dbReference type="AlphaFoldDB" id="A0A4D7Q957"/>
<keyword evidence="7 8" id="KW-0472">Membrane</keyword>
<evidence type="ECO:0000256" key="8">
    <source>
        <dbReference type="SAM" id="Phobius"/>
    </source>
</evidence>
<dbReference type="InterPro" id="IPR011606">
    <property type="entry name" value="Brnchd-chn_aa_trnsp_permease"/>
</dbReference>
<feature type="transmembrane region" description="Helical" evidence="8">
    <location>
        <begin position="45"/>
        <end position="64"/>
    </location>
</feature>
<evidence type="ECO:0000256" key="2">
    <source>
        <dbReference type="ARBA" id="ARBA00010735"/>
    </source>
</evidence>
<evidence type="ECO:0000256" key="6">
    <source>
        <dbReference type="ARBA" id="ARBA00022989"/>
    </source>
</evidence>
<keyword evidence="3" id="KW-0813">Transport</keyword>